<dbReference type="Gene3D" id="1.10.1520.10">
    <property type="entry name" value="Ribonuclease III domain"/>
    <property type="match status" value="1"/>
</dbReference>
<keyword evidence="4" id="KW-1185">Reference proteome</keyword>
<evidence type="ECO:0000313" key="4">
    <source>
        <dbReference type="Proteomes" id="UP001205105"/>
    </source>
</evidence>
<dbReference type="PANTHER" id="PTHR34276:SF1">
    <property type="entry name" value="MINI-RIBONUCLEASE 3"/>
    <property type="match status" value="1"/>
</dbReference>
<name>A0AAD5DRE0_9CHLO</name>
<dbReference type="GO" id="GO:0006396">
    <property type="term" value="P:RNA processing"/>
    <property type="evidence" value="ECO:0007669"/>
    <property type="project" value="InterPro"/>
</dbReference>
<dbReference type="GO" id="GO:0004525">
    <property type="term" value="F:ribonuclease III activity"/>
    <property type="evidence" value="ECO:0007669"/>
    <property type="project" value="InterPro"/>
</dbReference>
<evidence type="ECO:0000256" key="1">
    <source>
        <dbReference type="SAM" id="MobiDB-lite"/>
    </source>
</evidence>
<gene>
    <name evidence="3" type="ORF">COHA_004573</name>
</gene>
<sequence>MRRDAWRVPIPPHLHGKAPRKHWNANALAFLGDSVWELYTRRRFFYPPSRKDSYFSLVVEHVRAETQERLYQQLLDSGFLRDTERDVLRWGRNATGVTPKRLSDTGLKRETYRAATAMECLTGYLYLSDPDRLHAMMSLLGLGDAPADGGEAASSSSGGSNSGGRRSSSSSSSNGNN</sequence>
<dbReference type="SUPFAM" id="SSF69065">
    <property type="entry name" value="RNase III domain-like"/>
    <property type="match status" value="1"/>
</dbReference>
<evidence type="ECO:0000313" key="3">
    <source>
        <dbReference type="EMBL" id="KAI7841706.1"/>
    </source>
</evidence>
<evidence type="ECO:0000259" key="2">
    <source>
        <dbReference type="Pfam" id="PF00636"/>
    </source>
</evidence>
<dbReference type="PANTHER" id="PTHR34276">
    <property type="entry name" value="MINI-RIBONUCLEASE 3"/>
    <property type="match status" value="1"/>
</dbReference>
<feature type="region of interest" description="Disordered" evidence="1">
    <location>
        <begin position="144"/>
        <end position="177"/>
    </location>
</feature>
<accession>A0AAD5DRE0</accession>
<proteinExistence type="predicted"/>
<protein>
    <recommendedName>
        <fullName evidence="2">RNase III domain-containing protein</fullName>
    </recommendedName>
</protein>
<dbReference type="Proteomes" id="UP001205105">
    <property type="component" value="Unassembled WGS sequence"/>
</dbReference>
<dbReference type="InterPro" id="IPR036389">
    <property type="entry name" value="RNase_III_sf"/>
</dbReference>
<organism evidence="3 4">
    <name type="scientific">Chlorella ohadii</name>
    <dbReference type="NCBI Taxonomy" id="2649997"/>
    <lineage>
        <taxon>Eukaryota</taxon>
        <taxon>Viridiplantae</taxon>
        <taxon>Chlorophyta</taxon>
        <taxon>core chlorophytes</taxon>
        <taxon>Trebouxiophyceae</taxon>
        <taxon>Chlorellales</taxon>
        <taxon>Chlorellaceae</taxon>
        <taxon>Chlorella clade</taxon>
        <taxon>Chlorella</taxon>
    </lineage>
</organism>
<dbReference type="AlphaFoldDB" id="A0AAD5DRE0"/>
<reference evidence="3" key="1">
    <citation type="submission" date="2020-11" db="EMBL/GenBank/DDBJ databases">
        <title>Chlorella ohadii genome sequencing and assembly.</title>
        <authorList>
            <person name="Murik O."/>
            <person name="Treves H."/>
            <person name="Kedem I."/>
            <person name="Shotland Y."/>
            <person name="Kaplan A."/>
        </authorList>
    </citation>
    <scope>NUCLEOTIDE SEQUENCE</scope>
    <source>
        <strain evidence="3">1</strain>
    </source>
</reference>
<dbReference type="InterPro" id="IPR000999">
    <property type="entry name" value="RNase_III_dom"/>
</dbReference>
<comment type="caution">
    <text evidence="3">The sequence shown here is derived from an EMBL/GenBank/DDBJ whole genome shotgun (WGS) entry which is preliminary data.</text>
</comment>
<dbReference type="Pfam" id="PF00636">
    <property type="entry name" value="Ribonuclease_3"/>
    <property type="match status" value="1"/>
</dbReference>
<feature type="domain" description="RNase III" evidence="2">
    <location>
        <begin position="27"/>
        <end position="129"/>
    </location>
</feature>
<dbReference type="EMBL" id="JADXDR010000060">
    <property type="protein sequence ID" value="KAI7841706.1"/>
    <property type="molecule type" value="Genomic_DNA"/>
</dbReference>